<evidence type="ECO:0000256" key="4">
    <source>
        <dbReference type="ARBA" id="ARBA00022989"/>
    </source>
</evidence>
<feature type="transmembrane region" description="Helical" evidence="6">
    <location>
        <begin position="24"/>
        <end position="53"/>
    </location>
</feature>
<accession>A0ABV9SUZ4</accession>
<dbReference type="RefSeq" id="WP_377060487.1">
    <property type="nucleotide sequence ID" value="NZ_JBHSJJ010000001.1"/>
</dbReference>
<keyword evidence="2" id="KW-1003">Cell membrane</keyword>
<feature type="transmembrane region" description="Helical" evidence="6">
    <location>
        <begin position="92"/>
        <end position="113"/>
    </location>
</feature>
<feature type="transmembrane region" description="Helical" evidence="6">
    <location>
        <begin position="182"/>
        <end position="201"/>
    </location>
</feature>
<feature type="transmembrane region" description="Helical" evidence="6">
    <location>
        <begin position="248"/>
        <end position="269"/>
    </location>
</feature>
<keyword evidence="4 6" id="KW-1133">Transmembrane helix</keyword>
<protein>
    <submittedName>
        <fullName evidence="7">YihY/virulence factor BrkB family protein</fullName>
    </submittedName>
</protein>
<evidence type="ECO:0000313" key="8">
    <source>
        <dbReference type="Proteomes" id="UP001595818"/>
    </source>
</evidence>
<reference evidence="8" key="1">
    <citation type="journal article" date="2019" name="Int. J. Syst. Evol. Microbiol.">
        <title>The Global Catalogue of Microorganisms (GCM) 10K type strain sequencing project: providing services to taxonomists for standard genome sequencing and annotation.</title>
        <authorList>
            <consortium name="The Broad Institute Genomics Platform"/>
            <consortium name="The Broad Institute Genome Sequencing Center for Infectious Disease"/>
            <person name="Wu L."/>
            <person name="Ma J."/>
        </authorList>
    </citation>
    <scope>NUCLEOTIDE SEQUENCE [LARGE SCALE GENOMIC DNA]</scope>
    <source>
        <strain evidence="8">CGMCC 4.7466</strain>
    </source>
</reference>
<keyword evidence="3 6" id="KW-0812">Transmembrane</keyword>
<dbReference type="EMBL" id="JBHSJJ010000001">
    <property type="protein sequence ID" value="MFC4870175.1"/>
    <property type="molecule type" value="Genomic_DNA"/>
</dbReference>
<evidence type="ECO:0000313" key="7">
    <source>
        <dbReference type="EMBL" id="MFC4870175.1"/>
    </source>
</evidence>
<evidence type="ECO:0000256" key="1">
    <source>
        <dbReference type="ARBA" id="ARBA00004651"/>
    </source>
</evidence>
<evidence type="ECO:0000256" key="6">
    <source>
        <dbReference type="SAM" id="Phobius"/>
    </source>
</evidence>
<dbReference type="PANTHER" id="PTHR30213:SF1">
    <property type="entry name" value="INNER MEMBRANE PROTEIN YHJD"/>
    <property type="match status" value="1"/>
</dbReference>
<dbReference type="Pfam" id="PF03631">
    <property type="entry name" value="Virul_fac_BrkB"/>
    <property type="match status" value="1"/>
</dbReference>
<keyword evidence="8" id="KW-1185">Reference proteome</keyword>
<gene>
    <name evidence="7" type="ORF">ACFPFU_00640</name>
</gene>
<dbReference type="Proteomes" id="UP001595818">
    <property type="component" value="Unassembled WGS sequence"/>
</dbReference>
<proteinExistence type="predicted"/>
<keyword evidence="5 6" id="KW-0472">Membrane</keyword>
<evidence type="ECO:0000256" key="2">
    <source>
        <dbReference type="ARBA" id="ARBA00022475"/>
    </source>
</evidence>
<organism evidence="7 8">
    <name type="scientific">Negadavirga shengliensis</name>
    <dbReference type="NCBI Taxonomy" id="1389218"/>
    <lineage>
        <taxon>Bacteria</taxon>
        <taxon>Pseudomonadati</taxon>
        <taxon>Bacteroidota</taxon>
        <taxon>Cytophagia</taxon>
        <taxon>Cytophagales</taxon>
        <taxon>Cyclobacteriaceae</taxon>
        <taxon>Negadavirga</taxon>
    </lineage>
</organism>
<name>A0ABV9SUZ4_9BACT</name>
<comment type="caution">
    <text evidence="7">The sequence shown here is derived from an EMBL/GenBank/DDBJ whole genome shotgun (WGS) entry which is preliminary data.</text>
</comment>
<evidence type="ECO:0000256" key="3">
    <source>
        <dbReference type="ARBA" id="ARBA00022692"/>
    </source>
</evidence>
<comment type="subcellular location">
    <subcellularLocation>
        <location evidence="1">Cell membrane</location>
        <topology evidence="1">Multi-pass membrane protein</topology>
    </subcellularLocation>
</comment>
<dbReference type="PANTHER" id="PTHR30213">
    <property type="entry name" value="INNER MEMBRANE PROTEIN YHJD"/>
    <property type="match status" value="1"/>
</dbReference>
<sequence>MPFFTQAKQISKDTLRFLKEDEPIVYCAAIAFFTIFSLPAILIVVVLIGSLFFSEEDVRSEILNQVSQNVNEEASQQVKEVLENALDLPGQIWWIIVGILVIIKSATMIFFILQKALNAIWKVDVKKNVNYFRLMKHRSITLAFVGGLGLLLIISIMADAFINFFGDEIGFLWEGFPKPITRIGGLAFNLLMVFIFFAAIHKTLPDVIISWKDALVGGAITAILFMIGKEVISLILNNIKIEGYYATAGSLVILLLWVFYSSIILYLGAEITRAYSNSHGRKTKPTSIAFKYSEKNKREV</sequence>
<dbReference type="InterPro" id="IPR017039">
    <property type="entry name" value="Virul_fac_BrkB"/>
</dbReference>
<feature type="transmembrane region" description="Helical" evidence="6">
    <location>
        <begin position="140"/>
        <end position="162"/>
    </location>
</feature>
<feature type="transmembrane region" description="Helical" evidence="6">
    <location>
        <begin position="213"/>
        <end position="236"/>
    </location>
</feature>
<evidence type="ECO:0000256" key="5">
    <source>
        <dbReference type="ARBA" id="ARBA00023136"/>
    </source>
</evidence>
<dbReference type="PIRSF" id="PIRSF035875">
    <property type="entry name" value="RNase_BN"/>
    <property type="match status" value="1"/>
</dbReference>